<feature type="transmembrane region" description="Helical" evidence="2">
    <location>
        <begin position="58"/>
        <end position="76"/>
    </location>
</feature>
<evidence type="ECO:0000259" key="3">
    <source>
        <dbReference type="PROSITE" id="PS50125"/>
    </source>
</evidence>
<dbReference type="SMART" id="SM00044">
    <property type="entry name" value="CYCc"/>
    <property type="match status" value="1"/>
</dbReference>
<gene>
    <name evidence="4" type="ORF">ACFSC7_04605</name>
</gene>
<evidence type="ECO:0000256" key="1">
    <source>
        <dbReference type="SAM" id="MobiDB-lite"/>
    </source>
</evidence>
<feature type="domain" description="Guanylate cyclase" evidence="3">
    <location>
        <begin position="285"/>
        <end position="418"/>
    </location>
</feature>
<dbReference type="SUPFAM" id="SSF55073">
    <property type="entry name" value="Nucleotide cyclase"/>
    <property type="match status" value="1"/>
</dbReference>
<dbReference type="CDD" id="cd07302">
    <property type="entry name" value="CHD"/>
    <property type="match status" value="1"/>
</dbReference>
<dbReference type="PANTHER" id="PTHR43081">
    <property type="entry name" value="ADENYLATE CYCLASE, TERMINAL-DIFFERENTIATION SPECIFIC-RELATED"/>
    <property type="match status" value="1"/>
</dbReference>
<feature type="transmembrane region" description="Helical" evidence="2">
    <location>
        <begin position="145"/>
        <end position="164"/>
    </location>
</feature>
<organism evidence="4 5">
    <name type="scientific">Roseibium aestuarii</name>
    <dbReference type="NCBI Taxonomy" id="2600299"/>
    <lineage>
        <taxon>Bacteria</taxon>
        <taxon>Pseudomonadati</taxon>
        <taxon>Pseudomonadota</taxon>
        <taxon>Alphaproteobacteria</taxon>
        <taxon>Hyphomicrobiales</taxon>
        <taxon>Stappiaceae</taxon>
        <taxon>Roseibium</taxon>
    </lineage>
</organism>
<dbReference type="PANTHER" id="PTHR43081:SF1">
    <property type="entry name" value="ADENYLATE CYCLASE, TERMINAL-DIFFERENTIATION SPECIFIC"/>
    <property type="match status" value="1"/>
</dbReference>
<accession>A0ABW4JU60</accession>
<dbReference type="Pfam" id="PF00211">
    <property type="entry name" value="Guanylate_cyc"/>
    <property type="match status" value="1"/>
</dbReference>
<dbReference type="InterPro" id="IPR001054">
    <property type="entry name" value="A/G_cyclase"/>
</dbReference>
<dbReference type="Proteomes" id="UP001597327">
    <property type="component" value="Unassembled WGS sequence"/>
</dbReference>
<feature type="transmembrane region" description="Helical" evidence="2">
    <location>
        <begin position="171"/>
        <end position="191"/>
    </location>
</feature>
<dbReference type="PROSITE" id="PS50125">
    <property type="entry name" value="GUANYLATE_CYCLASE_2"/>
    <property type="match status" value="1"/>
</dbReference>
<sequence>MSSHDPLAEAAVHGPDTPAPAVLASSGPASSRAAKGLEALPPRVLRQIRLSELQSERLIGWVQLAIVLFFTTLYSIAPRAEGSSGFNFVPLALGAYFLFTLIRLVLSYRIKLPDWYLFLSIGVDVALLVGLIFSFHIQYGQPPTFYLKTPTLMYVFIFIVLRALRFDLRFVAVTGLVAVTGWLGLVAYAVGAQMGAMRITRNYVEYLTGNTILIGAEIDKVMVILTVTGILCAVLYRGRALLLASAQDHAAAADLSRFFDPAVARSITGSAEDLAPGRGDLRTASILCVDLRSFTATAATLDPDKVMAVLAVYQRLAVGIIEAAGGQVDKFLGDGILATFGAVVPSPTHAADALRAAQGICRAVRQEQEGFAQAGWPGVLRAGAAVASGPVTVGTVGTGARLEFTVIGNAVNRAAKLEDANKAQASNALTDAGTLALARTQGFDAEDLEKRPGQSVEGLSGPVDLVVLA</sequence>
<feature type="transmembrane region" description="Helical" evidence="2">
    <location>
        <begin position="88"/>
        <end position="106"/>
    </location>
</feature>
<evidence type="ECO:0000313" key="5">
    <source>
        <dbReference type="Proteomes" id="UP001597327"/>
    </source>
</evidence>
<keyword evidence="2" id="KW-0472">Membrane</keyword>
<dbReference type="RefSeq" id="WP_149891397.1">
    <property type="nucleotide sequence ID" value="NZ_JBHUFA010000001.1"/>
</dbReference>
<dbReference type="EMBL" id="JBHUFA010000001">
    <property type="protein sequence ID" value="MFD1694786.1"/>
    <property type="molecule type" value="Genomic_DNA"/>
</dbReference>
<dbReference type="InterPro" id="IPR029787">
    <property type="entry name" value="Nucleotide_cyclase"/>
</dbReference>
<keyword evidence="2" id="KW-0812">Transmembrane</keyword>
<proteinExistence type="predicted"/>
<feature type="transmembrane region" description="Helical" evidence="2">
    <location>
        <begin position="115"/>
        <end position="139"/>
    </location>
</feature>
<evidence type="ECO:0000256" key="2">
    <source>
        <dbReference type="SAM" id="Phobius"/>
    </source>
</evidence>
<reference evidence="5" key="1">
    <citation type="journal article" date="2019" name="Int. J. Syst. Evol. Microbiol.">
        <title>The Global Catalogue of Microorganisms (GCM) 10K type strain sequencing project: providing services to taxonomists for standard genome sequencing and annotation.</title>
        <authorList>
            <consortium name="The Broad Institute Genomics Platform"/>
            <consortium name="The Broad Institute Genome Sequencing Center for Infectious Disease"/>
            <person name="Wu L."/>
            <person name="Ma J."/>
        </authorList>
    </citation>
    <scope>NUCLEOTIDE SEQUENCE [LARGE SCALE GENOMIC DNA]</scope>
    <source>
        <strain evidence="5">JCM 3369</strain>
    </source>
</reference>
<keyword evidence="2" id="KW-1133">Transmembrane helix</keyword>
<comment type="caution">
    <text evidence="4">The sequence shown here is derived from an EMBL/GenBank/DDBJ whole genome shotgun (WGS) entry which is preliminary data.</text>
</comment>
<keyword evidence="5" id="KW-1185">Reference proteome</keyword>
<protein>
    <submittedName>
        <fullName evidence="4">Adenylate/guanylate cyclase domain-containing protein</fullName>
    </submittedName>
</protein>
<evidence type="ECO:0000313" key="4">
    <source>
        <dbReference type="EMBL" id="MFD1694786.1"/>
    </source>
</evidence>
<feature type="transmembrane region" description="Helical" evidence="2">
    <location>
        <begin position="211"/>
        <end position="236"/>
    </location>
</feature>
<dbReference type="Gene3D" id="3.30.70.1230">
    <property type="entry name" value="Nucleotide cyclase"/>
    <property type="match status" value="1"/>
</dbReference>
<feature type="region of interest" description="Disordered" evidence="1">
    <location>
        <begin position="1"/>
        <end position="27"/>
    </location>
</feature>
<name>A0ABW4JU60_9HYPH</name>
<dbReference type="InterPro" id="IPR050697">
    <property type="entry name" value="Adenylyl/Guanylyl_Cyclase_3/4"/>
</dbReference>